<feature type="compositionally biased region" description="Polar residues" evidence="1">
    <location>
        <begin position="218"/>
        <end position="231"/>
    </location>
</feature>
<feature type="compositionally biased region" description="Polar residues" evidence="1">
    <location>
        <begin position="548"/>
        <end position="561"/>
    </location>
</feature>
<dbReference type="OMA" id="NEARWPS"/>
<feature type="compositionally biased region" description="Polar residues" evidence="1">
    <location>
        <begin position="327"/>
        <end position="370"/>
    </location>
</feature>
<evidence type="ECO:0000313" key="3">
    <source>
        <dbReference type="Proteomes" id="UP000054558"/>
    </source>
</evidence>
<evidence type="ECO:0000256" key="1">
    <source>
        <dbReference type="SAM" id="MobiDB-lite"/>
    </source>
</evidence>
<keyword evidence="3" id="KW-1185">Reference proteome</keyword>
<accession>A0A1Y1IC57</accession>
<feature type="compositionally biased region" description="Low complexity" evidence="1">
    <location>
        <begin position="311"/>
        <end position="322"/>
    </location>
</feature>
<protein>
    <submittedName>
        <fullName evidence="2">Uncharacterized protein</fullName>
    </submittedName>
</protein>
<gene>
    <name evidence="2" type="ORF">KFL_003250120</name>
</gene>
<feature type="region of interest" description="Disordered" evidence="1">
    <location>
        <begin position="92"/>
        <end position="572"/>
    </location>
</feature>
<sequence>MTTSQRMRLRALGLQDDPLYWTRPVPISELTAPRSLRWQHASTGSNGLRAAAEVVEQDSARADVSHLPRLQTPVSTALELLINSLCVEEGWETSSPETSPTWQNGGTSGRSSPYQVAENAGSQGAIRNRTGRTPSDRRSKPARVRFQEDGEEREDVPPEGSGGKLENGQTEQAHATGEDGSEVGRATESSDEFENLALRFHKQPVKVTGKESGLDPTQKGTPHPSQKQGYQYTPHPVKGIRKSVQPGTPFPLGNGLPSRSPFERKQNLQPITEVDYGSSSSPATLRPARDGSLGASSSGGSLGATARKRSGLSSTGGTSELLIMEGNEQNDQTSPLGPGSSQEPTTQMGRSRETGNTGKLDTLRTTQSLDGQKMLPRGLSPERSAESVLVKRSPYLAPVRNVRTAGGDSGLGTQRRDRLAQFAEYLASQKGSAEEMRASGEGDSNGANSPVKRAAPPEIPTECDSPSGRQEQLSTGEGSQRRYERSWIQTASPGRSPTKRLVENGCATTRPQRWVIGESRTNRQRGSALPELKRQRSNGTRASEGPESPTQAVPTEETSWSKAEKQRRRRRLSKEQAWLNKSHQRMALWMQDHFAALERIAHLTPSERADAERMWSAAQAAARDRKLNLIRLHSTIMTGLEKDEKGAETGGGRSEATEERPLCSPKQTTGLEFAASDSGGTKIGVE</sequence>
<proteinExistence type="predicted"/>
<feature type="region of interest" description="Disordered" evidence="1">
    <location>
        <begin position="640"/>
        <end position="686"/>
    </location>
</feature>
<dbReference type="EMBL" id="DF237274">
    <property type="protein sequence ID" value="GAQ87009.1"/>
    <property type="molecule type" value="Genomic_DNA"/>
</dbReference>
<dbReference type="AlphaFoldDB" id="A0A1Y1IC57"/>
<reference evidence="2 3" key="1">
    <citation type="journal article" date="2014" name="Nat. Commun.">
        <title>Klebsormidium flaccidum genome reveals primary factors for plant terrestrial adaptation.</title>
        <authorList>
            <person name="Hori K."/>
            <person name="Maruyama F."/>
            <person name="Fujisawa T."/>
            <person name="Togashi T."/>
            <person name="Yamamoto N."/>
            <person name="Seo M."/>
            <person name="Sato S."/>
            <person name="Yamada T."/>
            <person name="Mori H."/>
            <person name="Tajima N."/>
            <person name="Moriyama T."/>
            <person name="Ikeuchi M."/>
            <person name="Watanabe M."/>
            <person name="Wada H."/>
            <person name="Kobayashi K."/>
            <person name="Saito M."/>
            <person name="Masuda T."/>
            <person name="Sasaki-Sekimoto Y."/>
            <person name="Mashiguchi K."/>
            <person name="Awai K."/>
            <person name="Shimojima M."/>
            <person name="Masuda S."/>
            <person name="Iwai M."/>
            <person name="Nobusawa T."/>
            <person name="Narise T."/>
            <person name="Kondo S."/>
            <person name="Saito H."/>
            <person name="Sato R."/>
            <person name="Murakawa M."/>
            <person name="Ihara Y."/>
            <person name="Oshima-Yamada Y."/>
            <person name="Ohtaka K."/>
            <person name="Satoh M."/>
            <person name="Sonobe K."/>
            <person name="Ishii M."/>
            <person name="Ohtani R."/>
            <person name="Kanamori-Sato M."/>
            <person name="Honoki R."/>
            <person name="Miyazaki D."/>
            <person name="Mochizuki H."/>
            <person name="Umetsu J."/>
            <person name="Higashi K."/>
            <person name="Shibata D."/>
            <person name="Kamiya Y."/>
            <person name="Sato N."/>
            <person name="Nakamura Y."/>
            <person name="Tabata S."/>
            <person name="Ida S."/>
            <person name="Kurokawa K."/>
            <person name="Ohta H."/>
        </authorList>
    </citation>
    <scope>NUCLEOTIDE SEQUENCE [LARGE SCALE GENOMIC DNA]</scope>
    <source>
        <strain evidence="2 3">NIES-2285</strain>
    </source>
</reference>
<evidence type="ECO:0000313" key="2">
    <source>
        <dbReference type="EMBL" id="GAQ87009.1"/>
    </source>
</evidence>
<dbReference type="Proteomes" id="UP000054558">
    <property type="component" value="Unassembled WGS sequence"/>
</dbReference>
<organism evidence="2 3">
    <name type="scientific">Klebsormidium nitens</name>
    <name type="common">Green alga</name>
    <name type="synonym">Ulothrix nitens</name>
    <dbReference type="NCBI Taxonomy" id="105231"/>
    <lineage>
        <taxon>Eukaryota</taxon>
        <taxon>Viridiplantae</taxon>
        <taxon>Streptophyta</taxon>
        <taxon>Klebsormidiophyceae</taxon>
        <taxon>Klebsormidiales</taxon>
        <taxon>Klebsormidiaceae</taxon>
        <taxon>Klebsormidium</taxon>
    </lineage>
</organism>
<name>A0A1Y1IC57_KLENI</name>
<feature type="compositionally biased region" description="Polar residues" evidence="1">
    <location>
        <begin position="92"/>
        <end position="114"/>
    </location>
</feature>
<feature type="compositionally biased region" description="Polar residues" evidence="1">
    <location>
        <begin position="467"/>
        <end position="478"/>
    </location>
</feature>